<organism evidence="1 2">
    <name type="scientific">Chryseobacterium nepalense</name>
    <dbReference type="NCBI Taxonomy" id="1854498"/>
    <lineage>
        <taxon>Bacteria</taxon>
        <taxon>Pseudomonadati</taxon>
        <taxon>Bacteroidota</taxon>
        <taxon>Flavobacteriia</taxon>
        <taxon>Flavobacteriales</taxon>
        <taxon>Weeksellaceae</taxon>
        <taxon>Chryseobacterium group</taxon>
        <taxon>Chryseobacterium</taxon>
    </lineage>
</organism>
<dbReference type="InterPro" id="IPR036648">
    <property type="entry name" value="CN_Hdrase_a/SCN_Hdrase_g_sf"/>
</dbReference>
<evidence type="ECO:0000313" key="2">
    <source>
        <dbReference type="Proteomes" id="UP000830552"/>
    </source>
</evidence>
<accession>A0ABY4K7Y9</accession>
<dbReference type="Proteomes" id="UP000830552">
    <property type="component" value="Chromosome"/>
</dbReference>
<protein>
    <submittedName>
        <fullName evidence="1">NHLP leader peptide family RiPP</fullName>
    </submittedName>
</protein>
<dbReference type="RefSeq" id="WP_248391837.1">
    <property type="nucleotide sequence ID" value="NZ_CP096203.1"/>
</dbReference>
<reference evidence="1" key="1">
    <citation type="submission" date="2022-04" db="EMBL/GenBank/DDBJ databases">
        <title>Evolutionary, genomic, and biogeographic characterization of Chryseobacterium nepalense represented by a plastic-degrading bacterium AC3.</title>
        <authorList>
            <person name="Yin Z."/>
            <person name="Liu X."/>
            <person name="Wang D."/>
            <person name="Xie Z."/>
        </authorList>
    </citation>
    <scope>NUCLEOTIDE SEQUENCE</scope>
    <source>
        <strain evidence="1">AC3</strain>
    </source>
</reference>
<dbReference type="EMBL" id="CP096203">
    <property type="protein sequence ID" value="UPQ75682.1"/>
    <property type="molecule type" value="Genomic_DNA"/>
</dbReference>
<dbReference type="SUPFAM" id="SSF56209">
    <property type="entry name" value="Nitrile hydratase alpha chain"/>
    <property type="match status" value="1"/>
</dbReference>
<evidence type="ECO:0000313" key="1">
    <source>
        <dbReference type="EMBL" id="UPQ75682.1"/>
    </source>
</evidence>
<sequence length="110" mass="12436">MEITQEQKMYAEIVQKAWENAEFKNELVNNPIEVIEKLTGKKLNLPEGKRIIVRDQTDESSLYINIPAKPNNDDIELNENQLEMVAGGADTGIIKDVVDFLSSLSLYSPK</sequence>
<dbReference type="Gene3D" id="3.90.330.10">
    <property type="entry name" value="Nitrile hydratase alpha /Thiocyanate hydrolase gamma"/>
    <property type="match status" value="1"/>
</dbReference>
<dbReference type="InterPro" id="IPR022513">
    <property type="entry name" value="TOMM_pelo"/>
</dbReference>
<dbReference type="NCBIfam" id="TIGR03793">
    <property type="entry name" value="leader_NHLP"/>
    <property type="match status" value="1"/>
</dbReference>
<proteinExistence type="predicted"/>
<gene>
    <name evidence="1" type="ORF">M0D58_16735</name>
</gene>
<name>A0ABY4K7Y9_9FLAO</name>
<keyword evidence="2" id="KW-1185">Reference proteome</keyword>